<dbReference type="Proteomes" id="UP001055879">
    <property type="component" value="Linkage Group LG18"/>
</dbReference>
<sequence>MDKLAKIYIDEMVSCHGVLLSIVSDWYSWFTSKFWDGQQKELGTRVKLSMTCHPQTDDRSDRMIQTLEDMLRSYVIDFEGNWDSHLPPVEFTYNNIYHSSIGMAPFEALYGRKCRTPETADKVKGIRVRLRAARDRQKSYANKKRRPIEFQVGERDMLKVSPWKGIIRFGKRRNLSPRFLGPFTILERIGLQAYRCLAKKDSIIQLTEIRVDNGNRCVEELEANLESKTKKLRNKDVTMVKVQWRHHRGANVTWESNKSSNVSSLRDVAHESEHQGSSDVAVKKV</sequence>
<reference evidence="1 2" key="2">
    <citation type="journal article" date="2022" name="Mol. Ecol. Resour.">
        <title>The genomes of chicory, endive, great burdock and yacon provide insights into Asteraceae paleo-polyploidization history and plant inulin production.</title>
        <authorList>
            <person name="Fan W."/>
            <person name="Wang S."/>
            <person name="Wang H."/>
            <person name="Wang A."/>
            <person name="Jiang F."/>
            <person name="Liu H."/>
            <person name="Zhao H."/>
            <person name="Xu D."/>
            <person name="Zhang Y."/>
        </authorList>
    </citation>
    <scope>NUCLEOTIDE SEQUENCE [LARGE SCALE GENOMIC DNA]</scope>
    <source>
        <strain evidence="2">cv. Niubang</strain>
    </source>
</reference>
<gene>
    <name evidence="1" type="ORF">L6452_43759</name>
</gene>
<evidence type="ECO:0000313" key="2">
    <source>
        <dbReference type="Proteomes" id="UP001055879"/>
    </source>
</evidence>
<reference evidence="2" key="1">
    <citation type="journal article" date="2022" name="Mol. Ecol. Resour.">
        <title>The genomes of chicory, endive, great burdock and yacon provide insights into Asteraceae palaeo-polyploidization history and plant inulin production.</title>
        <authorList>
            <person name="Fan W."/>
            <person name="Wang S."/>
            <person name="Wang H."/>
            <person name="Wang A."/>
            <person name="Jiang F."/>
            <person name="Liu H."/>
            <person name="Zhao H."/>
            <person name="Xu D."/>
            <person name="Zhang Y."/>
        </authorList>
    </citation>
    <scope>NUCLEOTIDE SEQUENCE [LARGE SCALE GENOMIC DNA]</scope>
    <source>
        <strain evidence="2">cv. Niubang</strain>
    </source>
</reference>
<organism evidence="1 2">
    <name type="scientific">Arctium lappa</name>
    <name type="common">Greater burdock</name>
    <name type="synonym">Lappa major</name>
    <dbReference type="NCBI Taxonomy" id="4217"/>
    <lineage>
        <taxon>Eukaryota</taxon>
        <taxon>Viridiplantae</taxon>
        <taxon>Streptophyta</taxon>
        <taxon>Embryophyta</taxon>
        <taxon>Tracheophyta</taxon>
        <taxon>Spermatophyta</taxon>
        <taxon>Magnoliopsida</taxon>
        <taxon>eudicotyledons</taxon>
        <taxon>Gunneridae</taxon>
        <taxon>Pentapetalae</taxon>
        <taxon>asterids</taxon>
        <taxon>campanulids</taxon>
        <taxon>Asterales</taxon>
        <taxon>Asteraceae</taxon>
        <taxon>Carduoideae</taxon>
        <taxon>Cardueae</taxon>
        <taxon>Arctiinae</taxon>
        <taxon>Arctium</taxon>
    </lineage>
</organism>
<protein>
    <submittedName>
        <fullName evidence="1">Uncharacterized protein</fullName>
    </submittedName>
</protein>
<dbReference type="EMBL" id="CM042064">
    <property type="protein sequence ID" value="KAI3665139.1"/>
    <property type="molecule type" value="Genomic_DNA"/>
</dbReference>
<proteinExistence type="predicted"/>
<evidence type="ECO:0000313" key="1">
    <source>
        <dbReference type="EMBL" id="KAI3665139.1"/>
    </source>
</evidence>
<keyword evidence="2" id="KW-1185">Reference proteome</keyword>
<accession>A0ACB8XFN2</accession>
<name>A0ACB8XFN2_ARCLA</name>
<comment type="caution">
    <text evidence="1">The sequence shown here is derived from an EMBL/GenBank/DDBJ whole genome shotgun (WGS) entry which is preliminary data.</text>
</comment>